<proteinExistence type="predicted"/>
<sequence length="219" mass="24763">MLEYPPKTQAFLDFERNLEYAKQLVRAGQHLDAIGVSAFDVGDLHRAAWVQAVAALDHWVHQEVYHRAILLAQQPGIPKPRKFREFTIPMELFEDVHHGTVPLDQALRKHLKQVVGRKTFQGPEDIKDGFAIVSDVALWEQVTKAINSERFGGTERLTAKAIKQMLGAIVWRRNKIAHESDRDTDDDRKRHISAEAAMEAIETVEMIAASILVAVDRAS</sequence>
<evidence type="ECO:0000313" key="1">
    <source>
        <dbReference type="EMBL" id="MEV0974476.1"/>
    </source>
</evidence>
<reference evidence="1 2" key="1">
    <citation type="submission" date="2024-06" db="EMBL/GenBank/DDBJ databases">
        <title>The Natural Products Discovery Center: Release of the First 8490 Sequenced Strains for Exploring Actinobacteria Biosynthetic Diversity.</title>
        <authorList>
            <person name="Kalkreuter E."/>
            <person name="Kautsar S.A."/>
            <person name="Yang D."/>
            <person name="Bader C.D."/>
            <person name="Teijaro C.N."/>
            <person name="Fluegel L."/>
            <person name="Davis C.M."/>
            <person name="Simpson J.R."/>
            <person name="Lauterbach L."/>
            <person name="Steele A.D."/>
            <person name="Gui C."/>
            <person name="Meng S."/>
            <person name="Li G."/>
            <person name="Viehrig K."/>
            <person name="Ye F."/>
            <person name="Su P."/>
            <person name="Kiefer A.F."/>
            <person name="Nichols A."/>
            <person name="Cepeda A.J."/>
            <person name="Yan W."/>
            <person name="Fan B."/>
            <person name="Jiang Y."/>
            <person name="Adhikari A."/>
            <person name="Zheng C.-J."/>
            <person name="Schuster L."/>
            <person name="Cowan T.M."/>
            <person name="Smanski M.J."/>
            <person name="Chevrette M.G."/>
            <person name="De Carvalho L.P.S."/>
            <person name="Shen B."/>
        </authorList>
    </citation>
    <scope>NUCLEOTIDE SEQUENCE [LARGE SCALE GENOMIC DNA]</scope>
    <source>
        <strain evidence="1 2">NPDC050100</strain>
    </source>
</reference>
<dbReference type="EMBL" id="JBFALK010000031">
    <property type="protein sequence ID" value="MEV0974476.1"/>
    <property type="molecule type" value="Genomic_DNA"/>
</dbReference>
<evidence type="ECO:0008006" key="3">
    <source>
        <dbReference type="Google" id="ProtNLM"/>
    </source>
</evidence>
<keyword evidence="2" id="KW-1185">Reference proteome</keyword>
<dbReference type="RefSeq" id="WP_358141128.1">
    <property type="nucleotide sequence ID" value="NZ_JBFALK010000031.1"/>
</dbReference>
<evidence type="ECO:0000313" key="2">
    <source>
        <dbReference type="Proteomes" id="UP001551675"/>
    </source>
</evidence>
<dbReference type="Proteomes" id="UP001551675">
    <property type="component" value="Unassembled WGS sequence"/>
</dbReference>
<protein>
    <recommendedName>
        <fullName evidence="3">RiboL-PSP-HEPN domain-containing protein</fullName>
    </recommendedName>
</protein>
<accession>A0ABV3GST1</accession>
<name>A0ABV3GST1_MICGL</name>
<organism evidence="1 2">
    <name type="scientific">Microtetraspora glauca</name>
    <dbReference type="NCBI Taxonomy" id="1996"/>
    <lineage>
        <taxon>Bacteria</taxon>
        <taxon>Bacillati</taxon>
        <taxon>Actinomycetota</taxon>
        <taxon>Actinomycetes</taxon>
        <taxon>Streptosporangiales</taxon>
        <taxon>Streptosporangiaceae</taxon>
        <taxon>Microtetraspora</taxon>
    </lineage>
</organism>
<comment type="caution">
    <text evidence="1">The sequence shown here is derived from an EMBL/GenBank/DDBJ whole genome shotgun (WGS) entry which is preliminary data.</text>
</comment>
<gene>
    <name evidence="1" type="ORF">AB0I59_38270</name>
</gene>